<protein>
    <submittedName>
        <fullName evidence="1">Uncharacterized protein</fullName>
    </submittedName>
</protein>
<dbReference type="Proteomes" id="UP001642484">
    <property type="component" value="Unassembled WGS sequence"/>
</dbReference>
<proteinExistence type="predicted"/>
<sequence>MDARRSREQLLEKLHGNAGIGTPVAGTNALACYQQLYALYFSDQEYLEAATVAYSLYSALDRSVRHSGEALPATSFAVVPVLEQQRAALLMLISALTLTPEQQLLMPGPTKPSFCAIESDDPAALQSWFQEAAECTRRAQVSLHEAQAMLLELDAKCRYGCRMVRQSRAFNGAMTISSLTRVVNQKDPSGAPE</sequence>
<reference evidence="1 2" key="1">
    <citation type="submission" date="2024-02" db="EMBL/GenBank/DDBJ databases">
        <authorList>
            <person name="Chen Y."/>
            <person name="Shah S."/>
            <person name="Dougan E. K."/>
            <person name="Thang M."/>
            <person name="Chan C."/>
        </authorList>
    </citation>
    <scope>NUCLEOTIDE SEQUENCE [LARGE SCALE GENOMIC DNA]</scope>
</reference>
<evidence type="ECO:0000313" key="2">
    <source>
        <dbReference type="Proteomes" id="UP001642484"/>
    </source>
</evidence>
<dbReference type="EMBL" id="CAXAMN010023139">
    <property type="protein sequence ID" value="CAK9075431.1"/>
    <property type="molecule type" value="Genomic_DNA"/>
</dbReference>
<comment type="caution">
    <text evidence="1">The sequence shown here is derived from an EMBL/GenBank/DDBJ whole genome shotgun (WGS) entry which is preliminary data.</text>
</comment>
<accession>A0ABP0PHC1</accession>
<organism evidence="1 2">
    <name type="scientific">Durusdinium trenchii</name>
    <dbReference type="NCBI Taxonomy" id="1381693"/>
    <lineage>
        <taxon>Eukaryota</taxon>
        <taxon>Sar</taxon>
        <taxon>Alveolata</taxon>
        <taxon>Dinophyceae</taxon>
        <taxon>Suessiales</taxon>
        <taxon>Symbiodiniaceae</taxon>
        <taxon>Durusdinium</taxon>
    </lineage>
</organism>
<name>A0ABP0PHC1_9DINO</name>
<gene>
    <name evidence="1" type="ORF">CCMP2556_LOCUS37136</name>
</gene>
<evidence type="ECO:0000313" key="1">
    <source>
        <dbReference type="EMBL" id="CAK9075431.1"/>
    </source>
</evidence>
<keyword evidence="2" id="KW-1185">Reference proteome</keyword>